<protein>
    <submittedName>
        <fullName evidence="9">Methyl-accepting chemotaxis protein</fullName>
    </submittedName>
</protein>
<dbReference type="SUPFAM" id="SSF58104">
    <property type="entry name" value="Methyl-accepting chemotaxis protein (MCP) signaling domain"/>
    <property type="match status" value="1"/>
</dbReference>
<dbReference type="SMART" id="SM00283">
    <property type="entry name" value="MA"/>
    <property type="match status" value="1"/>
</dbReference>
<dbReference type="PROSITE" id="PS50885">
    <property type="entry name" value="HAMP"/>
    <property type="match status" value="1"/>
</dbReference>
<evidence type="ECO:0000256" key="2">
    <source>
        <dbReference type="ARBA" id="ARBA00023224"/>
    </source>
</evidence>
<dbReference type="SMART" id="SM00304">
    <property type="entry name" value="HAMP"/>
    <property type="match status" value="1"/>
</dbReference>
<feature type="coiled-coil region" evidence="5">
    <location>
        <begin position="381"/>
        <end position="408"/>
    </location>
</feature>
<dbReference type="CDD" id="cd06225">
    <property type="entry name" value="HAMP"/>
    <property type="match status" value="1"/>
</dbReference>
<sequence>MQQVSIRQKIILGFSAIGLLLLTASSFFYQSLSHISRANLDIETLAVPVQKQSNVLQLKLLQLIKLVAVANTQKNSAEITRSQQVFNQLKLSFNNASIALNQKVSDQVQMQSALNQADAHFNQFIQASEEMFVAKLENLAASESYKTHYQVFDDARVSASNAMLDLELIVVTEDQQRLLEEVVGTGTRIDDMLFTMGNTMLGLSRSEDVVAHKEDMIFLMSNLNSNFDYLKRQAEPLDSLMSIAVASETLSIIAHYLDQPGELYLLQQKIIEQESVSLIAYGHSQDYFSLSVSELEKLISLADERFVFLQNTAKDEIKTGETLAIVLAIVFVIMASFISYMTTRAMLVPLNSVNNALARIASGDLSRRVKKYNDDEFGTLIDSINTLAEDLTQLLNDIQKNAHRLDESAVSYSEQSQRIAGVASVQITRIDDVKHGAEQMSVSANTVKDEADTSAMNVSEATEHSHEIKGIADANNERVSSLSARLLGAVEIMDRLNGHSQSIGGILDTIVSIAEQTNLLALNAAIESARAGEHGRGFAVVADEVRTLALRTQESTAEIQTTITALQQETSNAVKEIGLGQSQAMECVTQSLELSRAIELMDGALSGIEQMSKNIALVAQEQLSGSERIVLGMAEAADAAGQNEEEAKNMAKRSEEMNELARSLTSSVERFQL</sequence>
<gene>
    <name evidence="9" type="ORF">FM038_001130</name>
</gene>
<evidence type="ECO:0000313" key="10">
    <source>
        <dbReference type="Proteomes" id="UP000316416"/>
    </source>
</evidence>
<reference evidence="9" key="1">
    <citation type="submission" date="2021-07" db="EMBL/GenBank/DDBJ databases">
        <title>Shewanella sp. YLB-07 whole genome sequence.</title>
        <authorList>
            <person name="Yu L."/>
        </authorList>
    </citation>
    <scope>NUCLEOTIDE SEQUENCE</scope>
    <source>
        <strain evidence="9">YLB-08</strain>
    </source>
</reference>
<dbReference type="PANTHER" id="PTHR32089">
    <property type="entry name" value="METHYL-ACCEPTING CHEMOTAXIS PROTEIN MCPB"/>
    <property type="match status" value="1"/>
</dbReference>
<dbReference type="Gene3D" id="1.10.287.950">
    <property type="entry name" value="Methyl-accepting chemotaxis protein"/>
    <property type="match status" value="1"/>
</dbReference>
<comment type="similarity">
    <text evidence="3">Belongs to the methyl-accepting chemotaxis (MCP) protein family.</text>
</comment>
<dbReference type="Pfam" id="PF00015">
    <property type="entry name" value="MCPsignal"/>
    <property type="match status" value="1"/>
</dbReference>
<evidence type="ECO:0000256" key="3">
    <source>
        <dbReference type="ARBA" id="ARBA00029447"/>
    </source>
</evidence>
<keyword evidence="10" id="KW-1185">Reference proteome</keyword>
<proteinExistence type="inferred from homology"/>
<dbReference type="RefSeq" id="WP_142873057.1">
    <property type="nucleotide sequence ID" value="NZ_CP045503.2"/>
</dbReference>
<evidence type="ECO:0000313" key="9">
    <source>
        <dbReference type="EMBL" id="QPG56184.1"/>
    </source>
</evidence>
<feature type="domain" description="HAMP" evidence="8">
    <location>
        <begin position="344"/>
        <end position="396"/>
    </location>
</feature>
<evidence type="ECO:0000256" key="6">
    <source>
        <dbReference type="SAM" id="Phobius"/>
    </source>
</evidence>
<accession>A0ABX6V1M1</accession>
<keyword evidence="6" id="KW-1133">Transmembrane helix</keyword>
<dbReference type="InterPro" id="IPR003660">
    <property type="entry name" value="HAMP_dom"/>
</dbReference>
<dbReference type="PROSITE" id="PS50111">
    <property type="entry name" value="CHEMOTAXIS_TRANSDUC_2"/>
    <property type="match status" value="1"/>
</dbReference>
<dbReference type="Pfam" id="PF00672">
    <property type="entry name" value="HAMP"/>
    <property type="match status" value="1"/>
</dbReference>
<feature type="transmembrane region" description="Helical" evidence="6">
    <location>
        <begin position="323"/>
        <end position="342"/>
    </location>
</feature>
<dbReference type="EMBL" id="CP045503">
    <property type="protein sequence ID" value="QPG56184.1"/>
    <property type="molecule type" value="Genomic_DNA"/>
</dbReference>
<name>A0ABX6V1M1_9GAMM</name>
<evidence type="ECO:0000259" key="7">
    <source>
        <dbReference type="PROSITE" id="PS50111"/>
    </source>
</evidence>
<keyword evidence="5" id="KW-0175">Coiled coil</keyword>
<evidence type="ECO:0000259" key="8">
    <source>
        <dbReference type="PROSITE" id="PS50885"/>
    </source>
</evidence>
<evidence type="ECO:0000256" key="5">
    <source>
        <dbReference type="SAM" id="Coils"/>
    </source>
</evidence>
<comment type="subcellular location">
    <subcellularLocation>
        <location evidence="1">Membrane</location>
    </subcellularLocation>
</comment>
<keyword evidence="6" id="KW-0812">Transmembrane</keyword>
<keyword evidence="2 4" id="KW-0807">Transducer</keyword>
<dbReference type="PANTHER" id="PTHR32089:SF70">
    <property type="entry name" value="ENERGY TAXIS MODULATING METHYL ACCEPTING SENSORY TRANSDUCER"/>
    <property type="match status" value="1"/>
</dbReference>
<evidence type="ECO:0000256" key="4">
    <source>
        <dbReference type="PROSITE-ProRule" id="PRU00284"/>
    </source>
</evidence>
<feature type="domain" description="Methyl-accepting transducer" evidence="7">
    <location>
        <begin position="401"/>
        <end position="637"/>
    </location>
</feature>
<keyword evidence="6" id="KW-0472">Membrane</keyword>
<organism evidence="9 10">
    <name type="scientific">Shewanella eurypsychrophilus</name>
    <dbReference type="NCBI Taxonomy" id="2593656"/>
    <lineage>
        <taxon>Bacteria</taxon>
        <taxon>Pseudomonadati</taxon>
        <taxon>Pseudomonadota</taxon>
        <taxon>Gammaproteobacteria</taxon>
        <taxon>Alteromonadales</taxon>
        <taxon>Shewanellaceae</taxon>
        <taxon>Shewanella</taxon>
    </lineage>
</organism>
<dbReference type="Proteomes" id="UP000316416">
    <property type="component" value="Chromosome"/>
</dbReference>
<evidence type="ECO:0000256" key="1">
    <source>
        <dbReference type="ARBA" id="ARBA00004370"/>
    </source>
</evidence>
<dbReference type="InterPro" id="IPR004089">
    <property type="entry name" value="MCPsignal_dom"/>
</dbReference>